<evidence type="ECO:0000256" key="5">
    <source>
        <dbReference type="PROSITE-ProRule" id="PRU10141"/>
    </source>
</evidence>
<dbReference type="InterPro" id="IPR008271">
    <property type="entry name" value="Ser/Thr_kinase_AS"/>
</dbReference>
<dbReference type="InterPro" id="IPR011009">
    <property type="entry name" value="Kinase-like_dom_sf"/>
</dbReference>
<keyword evidence="3" id="KW-0418">Kinase</keyword>
<evidence type="ECO:0000256" key="3">
    <source>
        <dbReference type="ARBA" id="ARBA00022777"/>
    </source>
</evidence>
<protein>
    <recommendedName>
        <fullName evidence="8">Protein kinase domain-containing protein</fullName>
    </recommendedName>
</protein>
<dbReference type="SMART" id="SM00220">
    <property type="entry name" value="S_TKc"/>
    <property type="match status" value="1"/>
</dbReference>
<comment type="caution">
    <text evidence="9">The sequence shown here is derived from an EMBL/GenBank/DDBJ whole genome shotgun (WGS) entry which is preliminary data.</text>
</comment>
<dbReference type="Proteomes" id="UP001165044">
    <property type="component" value="Unassembled WGS sequence"/>
</dbReference>
<proteinExistence type="predicted"/>
<evidence type="ECO:0000313" key="10">
    <source>
        <dbReference type="Proteomes" id="UP001165044"/>
    </source>
</evidence>
<dbReference type="PROSITE" id="PS00108">
    <property type="entry name" value="PROTEIN_KINASE_ST"/>
    <property type="match status" value="1"/>
</dbReference>
<keyword evidence="10" id="KW-1185">Reference proteome</keyword>
<dbReference type="SUPFAM" id="SSF48452">
    <property type="entry name" value="TPR-like"/>
    <property type="match status" value="2"/>
</dbReference>
<feature type="region of interest" description="Disordered" evidence="6">
    <location>
        <begin position="1142"/>
        <end position="1163"/>
    </location>
</feature>
<feature type="domain" description="Protein kinase" evidence="8">
    <location>
        <begin position="47"/>
        <end position="306"/>
    </location>
</feature>
<evidence type="ECO:0000313" key="9">
    <source>
        <dbReference type="EMBL" id="GLH67872.1"/>
    </source>
</evidence>
<evidence type="ECO:0000259" key="8">
    <source>
        <dbReference type="PROSITE" id="PS50011"/>
    </source>
</evidence>
<organism evidence="9 10">
    <name type="scientific">Geothrix edaphica</name>
    <dbReference type="NCBI Taxonomy" id="2927976"/>
    <lineage>
        <taxon>Bacteria</taxon>
        <taxon>Pseudomonadati</taxon>
        <taxon>Acidobacteriota</taxon>
        <taxon>Holophagae</taxon>
        <taxon>Holophagales</taxon>
        <taxon>Holophagaceae</taxon>
        <taxon>Geothrix</taxon>
    </lineage>
</organism>
<keyword evidence="7" id="KW-0472">Membrane</keyword>
<keyword evidence="7" id="KW-0812">Transmembrane</keyword>
<evidence type="ECO:0000256" key="4">
    <source>
        <dbReference type="ARBA" id="ARBA00022840"/>
    </source>
</evidence>
<evidence type="ECO:0000256" key="6">
    <source>
        <dbReference type="SAM" id="MobiDB-lite"/>
    </source>
</evidence>
<reference evidence="9" key="1">
    <citation type="journal article" date="2023" name="Antonie Van Leeuwenhoek">
        <title>Mesoterricola silvestris gen. nov., sp. nov., Mesoterricola sediminis sp. nov., Geothrix oryzae sp. nov., Geothrix edaphica sp. nov., Geothrix rubra sp. nov., and Geothrix limicola sp. nov., six novel members of Acidobacteriota isolated from soils.</title>
        <authorList>
            <person name="Itoh H."/>
            <person name="Sugisawa Y."/>
            <person name="Mise K."/>
            <person name="Xu Z."/>
            <person name="Kuniyasu M."/>
            <person name="Ushijima N."/>
            <person name="Kawano K."/>
            <person name="Kobayashi E."/>
            <person name="Shiratori Y."/>
            <person name="Masuda Y."/>
            <person name="Senoo K."/>
        </authorList>
    </citation>
    <scope>NUCLEOTIDE SEQUENCE</scope>
    <source>
        <strain evidence="9">Red802</strain>
    </source>
</reference>
<keyword evidence="7" id="KW-1133">Transmembrane helix</keyword>
<sequence length="1163" mass="127339">MDLMLSGAETLDSGPGADGSGSTLDATVPPRPRAGDPDFPVPGWDRYECLGFLGQGGMGKVFHGRDRRLGREVALKFVRLDDDRYVTRFMLEARAQARVDHDHVCKVFEVGEVEGRVFIAMQYVAGLPFDAAAQELSLEQKVLVLRDAALGVQEAHRVGIIHRDLKPSNIMVERVADGSLRTFVMDFGLAREWNQDLTETGSVLGTPAYMSPEQARGEVSRLDRRTDIYSLGATLYHMATGRPPVSGANALEILGAIGSEDIQPMRGPGLDIPRDLEAITLKCLEKDRARRYDSARALADDLDRFLAADPVLARPTGLWYRLQRKARKHRQLTAVAAVALLAVLVALGVAVKTRRDAGRRERLAQQFTEAAVRIDSMARYSALAPPHDIRPDLQAVREQMTRLQADMARAGAIANGPGHYALGRGHWTLDDTEQAREHLQMAWDAGYREPRVAYALSLALGQQFRDRFLEAERIVSKDQREARLREVERTLRDPALAYLRQARGADVPSPAYLEALLAFYEGRLDEALVRLKALGTELPWFYEAPLLRGSLLQARAWQKWNQGDREGARQDFEEGRQALQAAAITGRSVPAVYAAAADLENNAFFMEKYGQGDVQGPFDRGMRALAAALRLQPDHAPSLILAAGLQGNLADTRALRGEDAQELAAEAVASARQAVAAGPTRADARVALGKAYYTLGNVRLLRNLDPTDPLSRGLAAFGGLSVEKRDYAVWNHLGMVNQSLAQFEGGRGQDPSVYFSAAIESFGTATRMEPHLLPAWINLGACLEQRARLPRAAQPEADLQAAAEALERARSLNPQHFVPYFMLGKVYYTQALRARAKGEDPRPALLRSRDLNHQGLAINAASPHLHNGEGMALSELAREAWGRGEDPAPWSSEAKACYRRAILAAPAQSYGYLNLSDQLITESQWFSAPRILAEAEAVLRQGRQVAPGDQGLLDNAGHCSAVRVAWAVVSGADPRAQVRAGEALLAQSLALDAKNHDTWQYLGMLRAAHARWKAAWSQATEADFGTAREAFDQALAADPASQESLLALGQLWCAQAEWEQAQGRKAGKALAEGSARAGTLLQARPQWAEALALKATLRLLEAEAEPRETRREKGREASRELAACGSANPHLARTLAPWMERARRLERGDAPPLLPPSQVGLSR</sequence>
<feature type="transmembrane region" description="Helical" evidence="7">
    <location>
        <begin position="332"/>
        <end position="351"/>
    </location>
</feature>
<dbReference type="PROSITE" id="PS50011">
    <property type="entry name" value="PROTEIN_KINASE_DOM"/>
    <property type="match status" value="1"/>
</dbReference>
<dbReference type="InterPro" id="IPR017441">
    <property type="entry name" value="Protein_kinase_ATP_BS"/>
</dbReference>
<gene>
    <name evidence="9" type="ORF">GETHED_22360</name>
</gene>
<keyword evidence="4 5" id="KW-0067">ATP-binding</keyword>
<dbReference type="EMBL" id="BSDC01000003">
    <property type="protein sequence ID" value="GLH67872.1"/>
    <property type="molecule type" value="Genomic_DNA"/>
</dbReference>
<dbReference type="InterPro" id="IPR011990">
    <property type="entry name" value="TPR-like_helical_dom_sf"/>
</dbReference>
<feature type="region of interest" description="Disordered" evidence="6">
    <location>
        <begin position="8"/>
        <end position="40"/>
    </location>
</feature>
<feature type="compositionally biased region" description="Basic and acidic residues" evidence="6">
    <location>
        <begin position="1104"/>
        <end position="1119"/>
    </location>
</feature>
<dbReference type="PANTHER" id="PTHR43289">
    <property type="entry name" value="MITOGEN-ACTIVATED PROTEIN KINASE KINASE KINASE 20-RELATED"/>
    <property type="match status" value="1"/>
</dbReference>
<dbReference type="Gene3D" id="1.25.40.10">
    <property type="entry name" value="Tetratricopeptide repeat domain"/>
    <property type="match status" value="3"/>
</dbReference>
<evidence type="ECO:0000256" key="7">
    <source>
        <dbReference type="SAM" id="Phobius"/>
    </source>
</evidence>
<dbReference type="CDD" id="cd14014">
    <property type="entry name" value="STKc_PknB_like"/>
    <property type="match status" value="1"/>
</dbReference>
<dbReference type="Pfam" id="PF00069">
    <property type="entry name" value="Pkinase"/>
    <property type="match status" value="1"/>
</dbReference>
<keyword evidence="2 5" id="KW-0547">Nucleotide-binding</keyword>
<keyword evidence="1" id="KW-0808">Transferase</keyword>
<feature type="region of interest" description="Disordered" evidence="6">
    <location>
        <begin position="1104"/>
        <end position="1126"/>
    </location>
</feature>
<evidence type="ECO:0000256" key="2">
    <source>
        <dbReference type="ARBA" id="ARBA00022741"/>
    </source>
</evidence>
<evidence type="ECO:0000256" key="1">
    <source>
        <dbReference type="ARBA" id="ARBA00022679"/>
    </source>
</evidence>
<dbReference type="PANTHER" id="PTHR43289:SF6">
    <property type="entry name" value="SERINE_THREONINE-PROTEIN KINASE NEKL-3"/>
    <property type="match status" value="1"/>
</dbReference>
<dbReference type="Gene3D" id="1.10.510.10">
    <property type="entry name" value="Transferase(Phosphotransferase) domain 1"/>
    <property type="match status" value="1"/>
</dbReference>
<dbReference type="SUPFAM" id="SSF56112">
    <property type="entry name" value="Protein kinase-like (PK-like)"/>
    <property type="match status" value="1"/>
</dbReference>
<feature type="binding site" evidence="5">
    <location>
        <position position="76"/>
    </location>
    <ligand>
        <name>ATP</name>
        <dbReference type="ChEBI" id="CHEBI:30616"/>
    </ligand>
</feature>
<dbReference type="PROSITE" id="PS00107">
    <property type="entry name" value="PROTEIN_KINASE_ATP"/>
    <property type="match status" value="1"/>
</dbReference>
<dbReference type="InterPro" id="IPR000719">
    <property type="entry name" value="Prot_kinase_dom"/>
</dbReference>
<dbReference type="Gene3D" id="3.30.200.20">
    <property type="entry name" value="Phosphorylase Kinase, domain 1"/>
    <property type="match status" value="1"/>
</dbReference>
<name>A0ABQ5PZS0_9BACT</name>
<accession>A0ABQ5PZS0</accession>